<organism evidence="1 2">
    <name type="scientific">Ceratodon purpureus</name>
    <name type="common">Fire moss</name>
    <name type="synonym">Dicranum purpureum</name>
    <dbReference type="NCBI Taxonomy" id="3225"/>
    <lineage>
        <taxon>Eukaryota</taxon>
        <taxon>Viridiplantae</taxon>
        <taxon>Streptophyta</taxon>
        <taxon>Embryophyta</taxon>
        <taxon>Bryophyta</taxon>
        <taxon>Bryophytina</taxon>
        <taxon>Bryopsida</taxon>
        <taxon>Dicranidae</taxon>
        <taxon>Pseudoditrichales</taxon>
        <taxon>Ditrichaceae</taxon>
        <taxon>Ceratodon</taxon>
    </lineage>
</organism>
<dbReference type="AlphaFoldDB" id="A0A8T0JB77"/>
<dbReference type="Proteomes" id="UP000822688">
    <property type="component" value="Chromosome 1"/>
</dbReference>
<evidence type="ECO:0000313" key="2">
    <source>
        <dbReference type="Proteomes" id="UP000822688"/>
    </source>
</evidence>
<name>A0A8T0JB77_CERPU</name>
<sequence length="135" mass="14760">MLPLFAQAHRPARSPALSAHPSEWLNSLRISTPDNCDHNHGTAWAMRCKLVRAAAARDGKLGEAHALLMSIGFRRGPHHLPRGTMHQMLNKQLGCAKEGAGVRVSDMCMETNRRSLSSVALSLVRNLSDCIETLA</sequence>
<gene>
    <name evidence="1" type="ORF">KC19_1G214500</name>
</gene>
<evidence type="ECO:0000313" key="1">
    <source>
        <dbReference type="EMBL" id="KAG0591961.1"/>
    </source>
</evidence>
<protein>
    <submittedName>
        <fullName evidence="1">Uncharacterized protein</fullName>
    </submittedName>
</protein>
<comment type="caution">
    <text evidence="1">The sequence shown here is derived from an EMBL/GenBank/DDBJ whole genome shotgun (WGS) entry which is preliminary data.</text>
</comment>
<accession>A0A8T0JB77</accession>
<reference evidence="1" key="1">
    <citation type="submission" date="2020-06" db="EMBL/GenBank/DDBJ databases">
        <title>WGS assembly of Ceratodon purpureus strain R40.</title>
        <authorList>
            <person name="Carey S.B."/>
            <person name="Jenkins J."/>
            <person name="Shu S."/>
            <person name="Lovell J.T."/>
            <person name="Sreedasyam A."/>
            <person name="Maumus F."/>
            <person name="Tiley G.P."/>
            <person name="Fernandez-Pozo N."/>
            <person name="Barry K."/>
            <person name="Chen C."/>
            <person name="Wang M."/>
            <person name="Lipzen A."/>
            <person name="Daum C."/>
            <person name="Saski C.A."/>
            <person name="Payton A.C."/>
            <person name="Mcbreen J.C."/>
            <person name="Conrad R.E."/>
            <person name="Kollar L.M."/>
            <person name="Olsson S."/>
            <person name="Huttunen S."/>
            <person name="Landis J.B."/>
            <person name="Wickett N.J."/>
            <person name="Johnson M.G."/>
            <person name="Rensing S.A."/>
            <person name="Grimwood J."/>
            <person name="Schmutz J."/>
            <person name="Mcdaniel S.F."/>
        </authorList>
    </citation>
    <scope>NUCLEOTIDE SEQUENCE</scope>
    <source>
        <strain evidence="1">R40</strain>
    </source>
</reference>
<dbReference type="EMBL" id="CM026421">
    <property type="protein sequence ID" value="KAG0591961.1"/>
    <property type="molecule type" value="Genomic_DNA"/>
</dbReference>
<keyword evidence="2" id="KW-1185">Reference proteome</keyword>
<proteinExistence type="predicted"/>